<comment type="function">
    <text evidence="1 6">Exhibits S-adenosyl-L-methionine-dependent methyltransferase activity.</text>
</comment>
<protein>
    <recommendedName>
        <fullName evidence="6">S-adenosyl-L-methionine-dependent methyltransferase</fullName>
        <ecNumber evidence="6">2.1.1.-</ecNumber>
    </recommendedName>
</protein>
<dbReference type="PANTHER" id="PTHR43619:SF2">
    <property type="entry name" value="S-ADENOSYL-L-METHIONINE-DEPENDENT METHYLTRANSFERASES SUPERFAMILY PROTEIN"/>
    <property type="match status" value="1"/>
</dbReference>
<dbReference type="NCBIfam" id="TIGR00027">
    <property type="entry name" value="mthyl_TIGR00027"/>
    <property type="match status" value="1"/>
</dbReference>
<name>A0ABM9L6L0_9MYCO</name>
<evidence type="ECO:0000256" key="6">
    <source>
        <dbReference type="RuleBase" id="RU362030"/>
    </source>
</evidence>
<dbReference type="GO" id="GO:0032259">
    <property type="term" value="P:methylation"/>
    <property type="evidence" value="ECO:0007669"/>
    <property type="project" value="UniProtKB-KW"/>
</dbReference>
<keyword evidence="4" id="KW-0808">Transferase</keyword>
<dbReference type="SUPFAM" id="SSF53335">
    <property type="entry name" value="S-adenosyl-L-methionine-dependent methyltransferases"/>
    <property type="match status" value="1"/>
</dbReference>
<accession>A0ABM9L6L0</accession>
<dbReference type="GO" id="GO:0008168">
    <property type="term" value="F:methyltransferase activity"/>
    <property type="evidence" value="ECO:0007669"/>
    <property type="project" value="UniProtKB-KW"/>
</dbReference>
<dbReference type="PANTHER" id="PTHR43619">
    <property type="entry name" value="S-ADENOSYL-L-METHIONINE-DEPENDENT METHYLTRANSFERASE YKTD-RELATED"/>
    <property type="match status" value="1"/>
</dbReference>
<gene>
    <name evidence="7" type="ORF">MU0083_000232</name>
</gene>
<comment type="similarity">
    <text evidence="2 6">Belongs to the UPF0677 family.</text>
</comment>
<dbReference type="EC" id="2.1.1.-" evidence="6"/>
<evidence type="ECO:0000256" key="5">
    <source>
        <dbReference type="ARBA" id="ARBA00022691"/>
    </source>
</evidence>
<dbReference type="Proteomes" id="UP001190336">
    <property type="component" value="Chromosome"/>
</dbReference>
<dbReference type="Gene3D" id="3.40.50.150">
    <property type="entry name" value="Vaccinia Virus protein VP39"/>
    <property type="match status" value="1"/>
</dbReference>
<dbReference type="Pfam" id="PF04072">
    <property type="entry name" value="LCM"/>
    <property type="match status" value="1"/>
</dbReference>
<evidence type="ECO:0000313" key="8">
    <source>
        <dbReference type="Proteomes" id="UP001190336"/>
    </source>
</evidence>
<keyword evidence="5 6" id="KW-0949">S-adenosyl-L-methionine</keyword>
<dbReference type="InterPro" id="IPR007213">
    <property type="entry name" value="Ppm1/Ppm2/Tcmp"/>
</dbReference>
<organism evidence="7 8">
    <name type="scientific">[Mycobacterium] kokjensenii</name>
    <dbReference type="NCBI Taxonomy" id="3064287"/>
    <lineage>
        <taxon>Bacteria</taxon>
        <taxon>Bacillati</taxon>
        <taxon>Actinomycetota</taxon>
        <taxon>Actinomycetes</taxon>
        <taxon>Mycobacteriales</taxon>
        <taxon>Mycobacteriaceae</taxon>
        <taxon>Mycolicibacter</taxon>
    </lineage>
</organism>
<sequence>MRSAGDSWDITTSVGSTALFVATARALEAARADPAAIDPYAEMFCRAVGGDWAAVLGGHLPDHELLSEDFGQHFVNFQAARTRYFDEYFSGAVDAGVRQVVILAAGLDSRAFRLSWPAGTTIFELDQPQVLAFKGYVLSQHGIRPTATRHEVAVDLREDWPQALRNAGFDPNRPSAWIAEGLLIYLPALAQRQLFAGIDALAVSGSHLAVEDGAPMPQESFEAAVAAEVQAGDAKRSFHRLVYNERHAPADLWFGDRGWESAVTPLAACLRGLGRPVPDPETDAGQMILRNSLVWAVKR</sequence>
<evidence type="ECO:0000256" key="3">
    <source>
        <dbReference type="ARBA" id="ARBA00022603"/>
    </source>
</evidence>
<keyword evidence="3 6" id="KW-0489">Methyltransferase</keyword>
<evidence type="ECO:0000256" key="1">
    <source>
        <dbReference type="ARBA" id="ARBA00003907"/>
    </source>
</evidence>
<dbReference type="RefSeq" id="WP_308477459.1">
    <property type="nucleotide sequence ID" value="NZ_OY726394.1"/>
</dbReference>
<evidence type="ECO:0000256" key="2">
    <source>
        <dbReference type="ARBA" id="ARBA00008138"/>
    </source>
</evidence>
<dbReference type="InterPro" id="IPR011610">
    <property type="entry name" value="SAM_mthyl_Trfase_ML2640-like"/>
</dbReference>
<keyword evidence="8" id="KW-1185">Reference proteome</keyword>
<proteinExistence type="inferred from homology"/>
<evidence type="ECO:0000313" key="7">
    <source>
        <dbReference type="EMBL" id="CAJ1493269.1"/>
    </source>
</evidence>
<dbReference type="EMBL" id="OY726394">
    <property type="protein sequence ID" value="CAJ1493269.1"/>
    <property type="molecule type" value="Genomic_DNA"/>
</dbReference>
<reference evidence="7 8" key="1">
    <citation type="submission" date="2023-08" db="EMBL/GenBank/DDBJ databases">
        <authorList>
            <person name="Folkvardsen B D."/>
            <person name="Norman A."/>
        </authorList>
    </citation>
    <scope>NUCLEOTIDE SEQUENCE [LARGE SCALE GENOMIC DNA]</scope>
    <source>
        <strain evidence="7 8">Mu0083</strain>
    </source>
</reference>
<evidence type="ECO:0000256" key="4">
    <source>
        <dbReference type="ARBA" id="ARBA00022679"/>
    </source>
</evidence>
<dbReference type="InterPro" id="IPR029063">
    <property type="entry name" value="SAM-dependent_MTases_sf"/>
</dbReference>